<keyword evidence="3" id="KW-1185">Reference proteome</keyword>
<dbReference type="Gene3D" id="3.40.50.720">
    <property type="entry name" value="NAD(P)-binding Rossmann-like Domain"/>
    <property type="match status" value="1"/>
</dbReference>
<dbReference type="GO" id="GO:0004090">
    <property type="term" value="F:carbonyl reductase (NADPH) activity"/>
    <property type="evidence" value="ECO:0007669"/>
    <property type="project" value="TreeGrafter"/>
</dbReference>
<dbReference type="SUPFAM" id="SSF51735">
    <property type="entry name" value="NAD(P)-binding Rossmann-fold domains"/>
    <property type="match status" value="1"/>
</dbReference>
<dbReference type="InterPro" id="IPR036291">
    <property type="entry name" value="NAD(P)-bd_dom_sf"/>
</dbReference>
<name>A0A9D4E9U9_DREPO</name>
<dbReference type="EMBL" id="JAIWYP010000009">
    <property type="protein sequence ID" value="KAH3776472.1"/>
    <property type="molecule type" value="Genomic_DNA"/>
</dbReference>
<evidence type="ECO:0000313" key="2">
    <source>
        <dbReference type="EMBL" id="KAH3776472.1"/>
    </source>
</evidence>
<dbReference type="OrthoDB" id="1669814at2759"/>
<reference evidence="2" key="1">
    <citation type="journal article" date="2019" name="bioRxiv">
        <title>The Genome of the Zebra Mussel, Dreissena polymorpha: A Resource for Invasive Species Research.</title>
        <authorList>
            <person name="McCartney M.A."/>
            <person name="Auch B."/>
            <person name="Kono T."/>
            <person name="Mallez S."/>
            <person name="Zhang Y."/>
            <person name="Obille A."/>
            <person name="Becker A."/>
            <person name="Abrahante J.E."/>
            <person name="Garbe J."/>
            <person name="Badalamenti J.P."/>
            <person name="Herman A."/>
            <person name="Mangelson H."/>
            <person name="Liachko I."/>
            <person name="Sullivan S."/>
            <person name="Sone E.D."/>
            <person name="Koren S."/>
            <person name="Silverstein K.A.T."/>
            <person name="Beckman K.B."/>
            <person name="Gohl D.M."/>
        </authorList>
    </citation>
    <scope>NUCLEOTIDE SEQUENCE</scope>
    <source>
        <strain evidence="2">Duluth1</strain>
        <tissue evidence="2">Whole animal</tissue>
    </source>
</reference>
<dbReference type="FunFam" id="3.40.50.720:FF:000084">
    <property type="entry name" value="Short-chain dehydrogenase reductase"/>
    <property type="match status" value="1"/>
</dbReference>
<evidence type="ECO:0000256" key="1">
    <source>
        <dbReference type="ARBA" id="ARBA00006484"/>
    </source>
</evidence>
<dbReference type="Pfam" id="PF13561">
    <property type="entry name" value="adh_short_C2"/>
    <property type="match status" value="1"/>
</dbReference>
<gene>
    <name evidence="2" type="ORF">DPMN_177897</name>
</gene>
<proteinExistence type="inferred from homology"/>
<evidence type="ECO:0000313" key="3">
    <source>
        <dbReference type="Proteomes" id="UP000828390"/>
    </source>
</evidence>
<protein>
    <submittedName>
        <fullName evidence="2">Uncharacterized protein</fullName>
    </submittedName>
</protein>
<reference evidence="2" key="2">
    <citation type="submission" date="2020-11" db="EMBL/GenBank/DDBJ databases">
        <authorList>
            <person name="McCartney M.A."/>
            <person name="Auch B."/>
            <person name="Kono T."/>
            <person name="Mallez S."/>
            <person name="Becker A."/>
            <person name="Gohl D.M."/>
            <person name="Silverstein K.A.T."/>
            <person name="Koren S."/>
            <person name="Bechman K.B."/>
            <person name="Herman A."/>
            <person name="Abrahante J.E."/>
            <person name="Garbe J."/>
        </authorList>
    </citation>
    <scope>NUCLEOTIDE SEQUENCE</scope>
    <source>
        <strain evidence="2">Duluth1</strain>
        <tissue evidence="2">Whole animal</tissue>
    </source>
</reference>
<dbReference type="PRINTS" id="PR00080">
    <property type="entry name" value="SDRFAMILY"/>
</dbReference>
<organism evidence="2 3">
    <name type="scientific">Dreissena polymorpha</name>
    <name type="common">Zebra mussel</name>
    <name type="synonym">Mytilus polymorpha</name>
    <dbReference type="NCBI Taxonomy" id="45954"/>
    <lineage>
        <taxon>Eukaryota</taxon>
        <taxon>Metazoa</taxon>
        <taxon>Spiralia</taxon>
        <taxon>Lophotrochozoa</taxon>
        <taxon>Mollusca</taxon>
        <taxon>Bivalvia</taxon>
        <taxon>Autobranchia</taxon>
        <taxon>Heteroconchia</taxon>
        <taxon>Euheterodonta</taxon>
        <taxon>Imparidentia</taxon>
        <taxon>Neoheterodontei</taxon>
        <taxon>Myida</taxon>
        <taxon>Dreissenoidea</taxon>
        <taxon>Dreissenidae</taxon>
        <taxon>Dreissena</taxon>
    </lineage>
</organism>
<dbReference type="NCBIfam" id="NF005559">
    <property type="entry name" value="PRK07231.1"/>
    <property type="match status" value="1"/>
</dbReference>
<dbReference type="PRINTS" id="PR00081">
    <property type="entry name" value="GDHRDH"/>
</dbReference>
<accession>A0A9D4E9U9</accession>
<sequence>MGKLKEKVAIVTASSDGIGFAIAERLASEGACVMVSSRKHQNVDGAVRELKDKGYYHVSGMVCHVANKEHRSRMIEKTVEEFGGIDFLVSNAAVNPIFGPILDSTEEAWDKIFDVNVKSTFFLVKEVVPYMVKRGGGSIVIVSSQGGYTPSQLMGAYSVSKTALLGLVKALVPQLTQMNIRVNAIAPGVIKTRFSEKLWKGNNEISDNYLNTIPLRRFAEAYECAGAVSFLLSDDASYVTGETVAISGGVSNRL</sequence>
<dbReference type="InterPro" id="IPR002347">
    <property type="entry name" value="SDR_fam"/>
</dbReference>
<dbReference type="AlphaFoldDB" id="A0A9D4E9U9"/>
<dbReference type="PANTHER" id="PTHR43943">
    <property type="entry name" value="DEHYDROGENASE/REDUCTASE (SDR FAMILY) MEMBER 4"/>
    <property type="match status" value="1"/>
</dbReference>
<dbReference type="PANTHER" id="PTHR43943:SF2">
    <property type="entry name" value="DEHYDROGENASE_REDUCTASE 4"/>
    <property type="match status" value="1"/>
</dbReference>
<comment type="caution">
    <text evidence="2">The sequence shown here is derived from an EMBL/GenBank/DDBJ whole genome shotgun (WGS) entry which is preliminary data.</text>
</comment>
<dbReference type="Proteomes" id="UP000828390">
    <property type="component" value="Unassembled WGS sequence"/>
</dbReference>
<comment type="similarity">
    <text evidence="1">Belongs to the short-chain dehydrogenases/reductases (SDR) family.</text>
</comment>